<gene>
    <name evidence="1" type="ORF">JYK02_23805</name>
</gene>
<evidence type="ECO:0000313" key="2">
    <source>
        <dbReference type="Proteomes" id="UP000664052"/>
    </source>
</evidence>
<reference evidence="1 2" key="1">
    <citation type="submission" date="2021-02" db="EMBL/GenBank/DDBJ databases">
        <title>De Novo genome assembly of isolated myxobacteria.</title>
        <authorList>
            <person name="Stevens D.C."/>
        </authorList>
    </citation>
    <scope>NUCLEOTIDE SEQUENCE [LARGE SCALE GENOMIC DNA]</scope>
    <source>
        <strain evidence="1 2">ATCC 29039</strain>
    </source>
</reference>
<dbReference type="Pfam" id="PF13108">
    <property type="entry name" value="DUF3969"/>
    <property type="match status" value="1"/>
</dbReference>
<evidence type="ECO:0000313" key="1">
    <source>
        <dbReference type="EMBL" id="MBN8230543.1"/>
    </source>
</evidence>
<dbReference type="Proteomes" id="UP000664052">
    <property type="component" value="Unassembled WGS sequence"/>
</dbReference>
<dbReference type="EMBL" id="JAFIMU010000007">
    <property type="protein sequence ID" value="MBN8230543.1"/>
    <property type="molecule type" value="Genomic_DNA"/>
</dbReference>
<organism evidence="1 2">
    <name type="scientific">Corallococcus macrosporus</name>
    <dbReference type="NCBI Taxonomy" id="35"/>
    <lineage>
        <taxon>Bacteria</taxon>
        <taxon>Pseudomonadati</taxon>
        <taxon>Myxococcota</taxon>
        <taxon>Myxococcia</taxon>
        <taxon>Myxococcales</taxon>
        <taxon>Cystobacterineae</taxon>
        <taxon>Myxococcaceae</taxon>
        <taxon>Corallococcus</taxon>
    </lineage>
</organism>
<keyword evidence="2" id="KW-1185">Reference proteome</keyword>
<dbReference type="InterPro" id="IPR025083">
    <property type="entry name" value="DUF3969"/>
</dbReference>
<dbReference type="RefSeq" id="WP_207054259.1">
    <property type="nucleotide sequence ID" value="NZ_JAFIMU010000007.1"/>
</dbReference>
<name>A0ABS3DGX4_9BACT</name>
<sequence>MEQPVNPPHPPHGASTEAIALQAAGVEESQRFVAVTALGMCRVIALGAMSPAYACSRLLGPALLSRLEAMEVHPELRRAIHLATELEDVAHLAPEALANSLAEIEDTLLKVLADLPPPRSHDEKWLVMARHQDG</sequence>
<proteinExistence type="predicted"/>
<protein>
    <submittedName>
        <fullName evidence="1">DUF3969 family protein</fullName>
    </submittedName>
</protein>
<comment type="caution">
    <text evidence="1">The sequence shown here is derived from an EMBL/GenBank/DDBJ whole genome shotgun (WGS) entry which is preliminary data.</text>
</comment>
<accession>A0ABS3DGX4</accession>